<feature type="signal peptide" evidence="2">
    <location>
        <begin position="1"/>
        <end position="22"/>
    </location>
</feature>
<reference evidence="3 4" key="1">
    <citation type="submission" date="2020-08" db="EMBL/GenBank/DDBJ databases">
        <title>Streptomyces sp. PSKA01 genome sequencing and assembly.</title>
        <authorList>
            <person name="Mandal S."/>
            <person name="Maiti P.K."/>
            <person name="Das P."/>
        </authorList>
    </citation>
    <scope>NUCLEOTIDE SEQUENCE [LARGE SCALE GENOMIC DNA]</scope>
    <source>
        <strain evidence="3 4">PSKA01</strain>
    </source>
</reference>
<organism evidence="3 4">
    <name type="scientific">Streptomyces cupreus</name>
    <dbReference type="NCBI Taxonomy" id="2759956"/>
    <lineage>
        <taxon>Bacteria</taxon>
        <taxon>Bacillati</taxon>
        <taxon>Actinomycetota</taxon>
        <taxon>Actinomycetes</taxon>
        <taxon>Kitasatosporales</taxon>
        <taxon>Streptomycetaceae</taxon>
        <taxon>Streptomyces</taxon>
    </lineage>
</organism>
<comment type="caution">
    <text evidence="3">The sequence shown here is derived from an EMBL/GenBank/DDBJ whole genome shotgun (WGS) entry which is preliminary data.</text>
</comment>
<dbReference type="PROSITE" id="PS51257">
    <property type="entry name" value="PROKAR_LIPOPROTEIN"/>
    <property type="match status" value="1"/>
</dbReference>
<keyword evidence="2" id="KW-0732">Signal</keyword>
<proteinExistence type="predicted"/>
<feature type="chain" id="PRO_5038613387" evidence="2">
    <location>
        <begin position="23"/>
        <end position="73"/>
    </location>
</feature>
<feature type="region of interest" description="Disordered" evidence="1">
    <location>
        <begin position="47"/>
        <end position="73"/>
    </location>
</feature>
<protein>
    <submittedName>
        <fullName evidence="3">Uncharacterized protein</fullName>
    </submittedName>
</protein>
<evidence type="ECO:0000256" key="2">
    <source>
        <dbReference type="SAM" id="SignalP"/>
    </source>
</evidence>
<keyword evidence="4" id="KW-1185">Reference proteome</keyword>
<gene>
    <name evidence="3" type="ORF">H4N64_17820</name>
</gene>
<dbReference type="RefSeq" id="WP_186283332.1">
    <property type="nucleotide sequence ID" value="NZ_JACMSF010000017.1"/>
</dbReference>
<dbReference type="EMBL" id="JACMSF010000017">
    <property type="protein sequence ID" value="MBC2903440.1"/>
    <property type="molecule type" value="Genomic_DNA"/>
</dbReference>
<name>A0A7X1J4I8_9ACTN</name>
<evidence type="ECO:0000256" key="1">
    <source>
        <dbReference type="SAM" id="MobiDB-lite"/>
    </source>
</evidence>
<evidence type="ECO:0000313" key="4">
    <source>
        <dbReference type="Proteomes" id="UP000584670"/>
    </source>
</evidence>
<evidence type="ECO:0000313" key="3">
    <source>
        <dbReference type="EMBL" id="MBC2903440.1"/>
    </source>
</evidence>
<dbReference type="Proteomes" id="UP000584670">
    <property type="component" value="Unassembled WGS sequence"/>
</dbReference>
<dbReference type="AlphaFoldDB" id="A0A7X1J4I8"/>
<accession>A0A7X1J4I8</accession>
<sequence>MSRSRRARGLAVRGVTAVFVVAAVGGCSSSEELPDFTGAQLQSAQDRAQSAGFGNLSSEDATGQGRAQVWDRN</sequence>